<organism evidence="1 2">
    <name type="scientific">Candidatus Viridilinea halotolerans</name>
    <dbReference type="NCBI Taxonomy" id="2491704"/>
    <lineage>
        <taxon>Bacteria</taxon>
        <taxon>Bacillati</taxon>
        <taxon>Chloroflexota</taxon>
        <taxon>Chloroflexia</taxon>
        <taxon>Chloroflexales</taxon>
        <taxon>Chloroflexineae</taxon>
        <taxon>Oscillochloridaceae</taxon>
        <taxon>Candidatus Viridilinea</taxon>
    </lineage>
</organism>
<accession>A0A426U2L5</accession>
<name>A0A426U2L5_9CHLR</name>
<comment type="caution">
    <text evidence="1">The sequence shown here is derived from an EMBL/GenBank/DDBJ whole genome shotgun (WGS) entry which is preliminary data.</text>
</comment>
<evidence type="ECO:0000313" key="2">
    <source>
        <dbReference type="Proteomes" id="UP000280307"/>
    </source>
</evidence>
<sequence>MDHHHPPGRGGSPDHADNLVYCCSRCNLYKSDYWPRNAGDLHLTRRATKIA</sequence>
<protein>
    <recommendedName>
        <fullName evidence="3">HNH domain-containing protein</fullName>
    </recommendedName>
</protein>
<proteinExistence type="predicted"/>
<gene>
    <name evidence="1" type="ORF">EI684_08085</name>
</gene>
<dbReference type="Proteomes" id="UP000280307">
    <property type="component" value="Unassembled WGS sequence"/>
</dbReference>
<dbReference type="EMBL" id="RSAS01000308">
    <property type="protein sequence ID" value="RRR73903.1"/>
    <property type="molecule type" value="Genomic_DNA"/>
</dbReference>
<evidence type="ECO:0008006" key="3">
    <source>
        <dbReference type="Google" id="ProtNLM"/>
    </source>
</evidence>
<reference evidence="1 2" key="1">
    <citation type="submission" date="2018-12" db="EMBL/GenBank/DDBJ databases">
        <title>Genome Sequence of Candidatus Viridilinea halotolerans isolated from saline sulfide-rich spring.</title>
        <authorList>
            <person name="Grouzdev D.S."/>
            <person name="Burganskaya E.I."/>
            <person name="Krutkina M.S."/>
            <person name="Sukhacheva M.V."/>
            <person name="Gorlenko V.M."/>
        </authorList>
    </citation>
    <scope>NUCLEOTIDE SEQUENCE [LARGE SCALE GENOMIC DNA]</scope>
    <source>
        <strain evidence="1">Chok-6</strain>
    </source>
</reference>
<evidence type="ECO:0000313" key="1">
    <source>
        <dbReference type="EMBL" id="RRR73903.1"/>
    </source>
</evidence>
<dbReference type="AlphaFoldDB" id="A0A426U2L5"/>
<dbReference type="Gene3D" id="1.10.30.50">
    <property type="match status" value="1"/>
</dbReference>